<evidence type="ECO:0000313" key="2">
    <source>
        <dbReference type="Proteomes" id="UP001150603"/>
    </source>
</evidence>
<keyword evidence="2" id="KW-1185">Reference proteome</keyword>
<comment type="caution">
    <text evidence="1">The sequence shown here is derived from an EMBL/GenBank/DDBJ whole genome shotgun (WGS) entry which is preliminary data.</text>
</comment>
<dbReference type="EMBL" id="JANBPW010001836">
    <property type="protein sequence ID" value="KAJ1942932.1"/>
    <property type="molecule type" value="Genomic_DNA"/>
</dbReference>
<gene>
    <name evidence="1" type="primary">YME2</name>
    <name evidence="1" type="ORF">FBU59_003054</name>
</gene>
<accession>A0ACC1J9J0</accession>
<evidence type="ECO:0000313" key="1">
    <source>
        <dbReference type="EMBL" id="KAJ1942932.1"/>
    </source>
</evidence>
<reference evidence="1" key="1">
    <citation type="submission" date="2022-07" db="EMBL/GenBank/DDBJ databases">
        <title>Phylogenomic reconstructions and comparative analyses of Kickxellomycotina fungi.</title>
        <authorList>
            <person name="Reynolds N.K."/>
            <person name="Stajich J.E."/>
            <person name="Barry K."/>
            <person name="Grigoriev I.V."/>
            <person name="Crous P."/>
            <person name="Smith M.E."/>
        </authorList>
    </citation>
    <scope>NUCLEOTIDE SEQUENCE</scope>
    <source>
        <strain evidence="1">NRRL 5244</strain>
    </source>
</reference>
<proteinExistence type="predicted"/>
<feature type="non-terminal residue" evidence="1">
    <location>
        <position position="563"/>
    </location>
</feature>
<dbReference type="Proteomes" id="UP001150603">
    <property type="component" value="Unassembled WGS sequence"/>
</dbReference>
<organism evidence="1 2">
    <name type="scientific">Linderina macrospora</name>
    <dbReference type="NCBI Taxonomy" id="4868"/>
    <lineage>
        <taxon>Eukaryota</taxon>
        <taxon>Fungi</taxon>
        <taxon>Fungi incertae sedis</taxon>
        <taxon>Zoopagomycota</taxon>
        <taxon>Kickxellomycotina</taxon>
        <taxon>Kickxellomycetes</taxon>
        <taxon>Kickxellales</taxon>
        <taxon>Kickxellaceae</taxon>
        <taxon>Linderina</taxon>
    </lineage>
</organism>
<protein>
    <submittedName>
        <fullName evidence="1">Mitochondrial escape protein 2</fullName>
    </submittedName>
</protein>
<name>A0ACC1J9J0_9FUNG</name>
<sequence>MLSRNILHRSIRPVRRAWVATPCYGQTIPRIQRRNIHVEQVSPDETTGATRYRAGLFINKVFPLKMSSFDIRPYILSRNIDSMRNKVLALLPKDLPSAFTVDMVEPHQRDGGSIVYFTFAGPATDQEAQKAAQELVDTINAHVQATSASRWYSFEPAQVFSVLGTPFNEDIVRLLPSKKVKIEFSGKDLSVEDLFREFRPFGRILDIEQQPSSNKDTPRWASVHFQRLRSATSARNCVHGDTVGDTKLSLSYIQMHHENVIIQWLKSHSKFAIPLAAAALIAAIYAVFDPIREFFVENKITRRFDISRLPIIGKLRKDFSLWDMLKRETSSSERVSMWSARAEQEERLISMLNEPPESFVVVSGPHGSGKTALVRNATHNKKYKITIDAAKLASVHSELEQMSLLAKQLGYWPIFSAIISITNMIDLMVAATTGSKAGISATPESQTRKVLDCLALVLTKIRRDRLIHHQKMAREQHVGSKSAIADENVDDLLGRNDLLPPEDIPVIILENVKDKDLMVDSIMLEWAASMVESGLAHVVATTHSIGGYRDIQRAQPQRAVSLL</sequence>